<organism evidence="1 2">
    <name type="scientific">Cetraspora pellucida</name>
    <dbReference type="NCBI Taxonomy" id="1433469"/>
    <lineage>
        <taxon>Eukaryota</taxon>
        <taxon>Fungi</taxon>
        <taxon>Fungi incertae sedis</taxon>
        <taxon>Mucoromycota</taxon>
        <taxon>Glomeromycotina</taxon>
        <taxon>Glomeromycetes</taxon>
        <taxon>Diversisporales</taxon>
        <taxon>Gigasporaceae</taxon>
        <taxon>Cetraspora</taxon>
    </lineage>
</organism>
<reference evidence="1" key="1">
    <citation type="submission" date="2021-06" db="EMBL/GenBank/DDBJ databases">
        <authorList>
            <person name="Kallberg Y."/>
            <person name="Tangrot J."/>
            <person name="Rosling A."/>
        </authorList>
    </citation>
    <scope>NUCLEOTIDE SEQUENCE</scope>
    <source>
        <strain evidence="1">28 12/20/2015</strain>
    </source>
</reference>
<proteinExistence type="predicted"/>
<sequence>PFRLTCYACGELGHISHNCMSGRDGGRNQNLNQNQRAQNNLLNNHVTQARNENFYGPRNMEGQTQAKLHLPVQAFPRPGNVNFCGLYDDGYEPEDEREAYITPMARHEPYPPQRPRGRPKKSESQVEERLRANLPAVEIPVLTPAQENEYSLPVDVEAPPPRI</sequence>
<gene>
    <name evidence="1" type="ORF">SPELUC_LOCUS5620</name>
</gene>
<evidence type="ECO:0000313" key="2">
    <source>
        <dbReference type="Proteomes" id="UP000789366"/>
    </source>
</evidence>
<dbReference type="Proteomes" id="UP000789366">
    <property type="component" value="Unassembled WGS sequence"/>
</dbReference>
<protein>
    <submittedName>
        <fullName evidence="1">10827_t:CDS:1</fullName>
    </submittedName>
</protein>
<evidence type="ECO:0000313" key="1">
    <source>
        <dbReference type="EMBL" id="CAG8561383.1"/>
    </source>
</evidence>
<dbReference type="EMBL" id="CAJVPW010005854">
    <property type="protein sequence ID" value="CAG8561383.1"/>
    <property type="molecule type" value="Genomic_DNA"/>
</dbReference>
<name>A0ACA9M4E3_9GLOM</name>
<accession>A0ACA9M4E3</accession>
<feature type="non-terminal residue" evidence="1">
    <location>
        <position position="1"/>
    </location>
</feature>
<keyword evidence="2" id="KW-1185">Reference proteome</keyword>
<comment type="caution">
    <text evidence="1">The sequence shown here is derived from an EMBL/GenBank/DDBJ whole genome shotgun (WGS) entry which is preliminary data.</text>
</comment>